<dbReference type="Proteomes" id="UP000586827">
    <property type="component" value="Unassembled WGS sequence"/>
</dbReference>
<organism evidence="1 2">
    <name type="scientific">Nocardia uniformis</name>
    <dbReference type="NCBI Taxonomy" id="53432"/>
    <lineage>
        <taxon>Bacteria</taxon>
        <taxon>Bacillati</taxon>
        <taxon>Actinomycetota</taxon>
        <taxon>Actinomycetes</taxon>
        <taxon>Mycobacteriales</taxon>
        <taxon>Nocardiaceae</taxon>
        <taxon>Nocardia</taxon>
    </lineage>
</organism>
<comment type="caution">
    <text evidence="1">The sequence shown here is derived from an EMBL/GenBank/DDBJ whole genome shotgun (WGS) entry which is preliminary data.</text>
</comment>
<dbReference type="RefSeq" id="WP_067523915.1">
    <property type="nucleotide sequence ID" value="NZ_JABELX010000008.1"/>
</dbReference>
<protein>
    <submittedName>
        <fullName evidence="1">Uncharacterized protein</fullName>
    </submittedName>
</protein>
<evidence type="ECO:0000313" key="1">
    <source>
        <dbReference type="EMBL" id="NNH72863.1"/>
    </source>
</evidence>
<gene>
    <name evidence="1" type="ORF">HLB23_23895</name>
</gene>
<keyword evidence="2" id="KW-1185">Reference proteome</keyword>
<proteinExistence type="predicted"/>
<dbReference type="AlphaFoldDB" id="A0A849C298"/>
<accession>A0A849C298</accession>
<dbReference type="EMBL" id="JABELX010000008">
    <property type="protein sequence ID" value="NNH72863.1"/>
    <property type="molecule type" value="Genomic_DNA"/>
</dbReference>
<evidence type="ECO:0000313" key="2">
    <source>
        <dbReference type="Proteomes" id="UP000586827"/>
    </source>
</evidence>
<reference evidence="1 2" key="1">
    <citation type="submission" date="2020-05" db="EMBL/GenBank/DDBJ databases">
        <title>MicrobeNet Type strains.</title>
        <authorList>
            <person name="Nicholson A.C."/>
        </authorList>
    </citation>
    <scope>NUCLEOTIDE SEQUENCE [LARGE SCALE GENOMIC DNA]</scope>
    <source>
        <strain evidence="1 2">JCM 3224</strain>
    </source>
</reference>
<sequence>MWSAEPGIELEGWQATLIRAATESILITDKFGLSAAYPGFKAALTSQARNIISPPGTDDDDETREMRYALVDPIVGTFRYHIVATVDDGKQLSGYVCAQQSGTADTGSDGKYVRHLLKPGGGLPVPLQRLSETPLAPSLTLEADATGNPRGLSDTSEWSAPTEDVFTGWQVQFETSFNDPFEENLDELYGKCAAWENAVYPGIPSTISERIIEDSPPETLPSYPGW</sequence>
<name>A0A849C298_9NOCA</name>